<dbReference type="EMBL" id="KZ293441">
    <property type="protein sequence ID" value="PBK66359.1"/>
    <property type="molecule type" value="Genomic_DNA"/>
</dbReference>
<name>A0A2H3B618_9AGAR</name>
<organism evidence="1 2">
    <name type="scientific">Armillaria solidipes</name>
    <dbReference type="NCBI Taxonomy" id="1076256"/>
    <lineage>
        <taxon>Eukaryota</taxon>
        <taxon>Fungi</taxon>
        <taxon>Dikarya</taxon>
        <taxon>Basidiomycota</taxon>
        <taxon>Agaricomycotina</taxon>
        <taxon>Agaricomycetes</taxon>
        <taxon>Agaricomycetidae</taxon>
        <taxon>Agaricales</taxon>
        <taxon>Marasmiineae</taxon>
        <taxon>Physalacriaceae</taxon>
        <taxon>Armillaria</taxon>
    </lineage>
</organism>
<gene>
    <name evidence="1" type="ORF">ARMSODRAFT_362554</name>
</gene>
<dbReference type="Proteomes" id="UP000218334">
    <property type="component" value="Unassembled WGS sequence"/>
</dbReference>
<accession>A0A2H3B618</accession>
<protein>
    <submittedName>
        <fullName evidence="1">Uncharacterized protein</fullName>
    </submittedName>
</protein>
<keyword evidence="2" id="KW-1185">Reference proteome</keyword>
<dbReference type="AlphaFoldDB" id="A0A2H3B618"/>
<reference evidence="2" key="1">
    <citation type="journal article" date="2017" name="Nat. Ecol. Evol.">
        <title>Genome expansion and lineage-specific genetic innovations in the forest pathogenic fungi Armillaria.</title>
        <authorList>
            <person name="Sipos G."/>
            <person name="Prasanna A.N."/>
            <person name="Walter M.C."/>
            <person name="O'Connor E."/>
            <person name="Balint B."/>
            <person name="Krizsan K."/>
            <person name="Kiss B."/>
            <person name="Hess J."/>
            <person name="Varga T."/>
            <person name="Slot J."/>
            <person name="Riley R."/>
            <person name="Boka B."/>
            <person name="Rigling D."/>
            <person name="Barry K."/>
            <person name="Lee J."/>
            <person name="Mihaltcheva S."/>
            <person name="LaButti K."/>
            <person name="Lipzen A."/>
            <person name="Waldron R."/>
            <person name="Moloney N.M."/>
            <person name="Sperisen C."/>
            <person name="Kredics L."/>
            <person name="Vagvoelgyi C."/>
            <person name="Patrignani A."/>
            <person name="Fitzpatrick D."/>
            <person name="Nagy I."/>
            <person name="Doyle S."/>
            <person name="Anderson J.B."/>
            <person name="Grigoriev I.V."/>
            <person name="Gueldener U."/>
            <person name="Muensterkoetter M."/>
            <person name="Nagy L.G."/>
        </authorList>
    </citation>
    <scope>NUCLEOTIDE SEQUENCE [LARGE SCALE GENOMIC DNA]</scope>
    <source>
        <strain evidence="2">28-4</strain>
    </source>
</reference>
<evidence type="ECO:0000313" key="1">
    <source>
        <dbReference type="EMBL" id="PBK66359.1"/>
    </source>
</evidence>
<sequence length="80" mass="8809">MFPMVEHRRVKGNSKSKVLGMVCDLKITSPPGELDVVNKKNCREGCKISRPGRSNIVAPIISGTTGSFPRVHGRNLPPRR</sequence>
<proteinExistence type="predicted"/>
<evidence type="ECO:0000313" key="2">
    <source>
        <dbReference type="Proteomes" id="UP000218334"/>
    </source>
</evidence>